<comment type="caution">
    <text evidence="1">The sequence shown here is derived from an EMBL/GenBank/DDBJ whole genome shotgun (WGS) entry which is preliminary data.</text>
</comment>
<proteinExistence type="predicted"/>
<keyword evidence="2" id="KW-1185">Reference proteome</keyword>
<dbReference type="AlphaFoldDB" id="A0A7X2TQ07"/>
<sequence>MKRVILLLFYLLFSLAILCASTVSFVVPSNIKAYSYDKAVNCSIPENRVVTINLTSSDVIYFTDSDGNEFSSKIFKTKKKAVDASFSWNINNSNLRYSLDGSEPTEISDNKVLLSNFKTNNLSIFTLEEQGNDGSWNERGRVGFLPVKEINDKKISLRVTASPYSIAIYDFIHGHNIKDAKYLTVTNYGYSIDSELGYQISKKALLYLGSGYGYQMKKETVIPYAFKVTYFKAYGGFDYKFLNKNKVTSSIGIFAGALMGINANVYSISSLLGARLRLDLIINSHLSFGLQTRFIASYSKAEDKYYSSMSYFIDPIALSVDIRF</sequence>
<protein>
    <submittedName>
        <fullName evidence="1">Uncharacterized protein</fullName>
    </submittedName>
</protein>
<name>A0A7X2TQ07_9SPIO</name>
<gene>
    <name evidence="1" type="ORF">FYJ80_00600</name>
</gene>
<organism evidence="1 2">
    <name type="scientific">Bullifex porci</name>
    <dbReference type="NCBI Taxonomy" id="2606638"/>
    <lineage>
        <taxon>Bacteria</taxon>
        <taxon>Pseudomonadati</taxon>
        <taxon>Spirochaetota</taxon>
        <taxon>Spirochaetia</taxon>
        <taxon>Spirochaetales</taxon>
        <taxon>Spirochaetaceae</taxon>
        <taxon>Bullifex</taxon>
    </lineage>
</organism>
<dbReference type="EMBL" id="VUNN01000001">
    <property type="protein sequence ID" value="MSU05287.1"/>
    <property type="molecule type" value="Genomic_DNA"/>
</dbReference>
<accession>A0A7X2TQ07</accession>
<evidence type="ECO:0000313" key="2">
    <source>
        <dbReference type="Proteomes" id="UP000460549"/>
    </source>
</evidence>
<dbReference type="RefSeq" id="WP_154424188.1">
    <property type="nucleotide sequence ID" value="NZ_VUNN01000001.1"/>
</dbReference>
<reference evidence="1 2" key="1">
    <citation type="submission" date="2019-08" db="EMBL/GenBank/DDBJ databases">
        <title>In-depth cultivation of the pig gut microbiome towards novel bacterial diversity and tailored functional studies.</title>
        <authorList>
            <person name="Wylensek D."/>
            <person name="Hitch T.C.A."/>
            <person name="Clavel T."/>
        </authorList>
    </citation>
    <scope>NUCLEOTIDE SEQUENCE [LARGE SCALE GENOMIC DNA]</scope>
    <source>
        <strain evidence="1 2">NM-380-WT-3C1</strain>
    </source>
</reference>
<dbReference type="Proteomes" id="UP000460549">
    <property type="component" value="Unassembled WGS sequence"/>
</dbReference>
<evidence type="ECO:0000313" key="1">
    <source>
        <dbReference type="EMBL" id="MSU05287.1"/>
    </source>
</evidence>